<evidence type="ECO:0000313" key="2">
    <source>
        <dbReference type="Proteomes" id="UP001451303"/>
    </source>
</evidence>
<name>A0ABR3D6U0_NEUIN</name>
<organism evidence="1 2">
    <name type="scientific">Neurospora intermedia</name>
    <dbReference type="NCBI Taxonomy" id="5142"/>
    <lineage>
        <taxon>Eukaryota</taxon>
        <taxon>Fungi</taxon>
        <taxon>Dikarya</taxon>
        <taxon>Ascomycota</taxon>
        <taxon>Pezizomycotina</taxon>
        <taxon>Sordariomycetes</taxon>
        <taxon>Sordariomycetidae</taxon>
        <taxon>Sordariales</taxon>
        <taxon>Sordariaceae</taxon>
        <taxon>Neurospora</taxon>
    </lineage>
</organism>
<reference evidence="1 2" key="1">
    <citation type="submission" date="2023-09" db="EMBL/GenBank/DDBJ databases">
        <title>Multi-omics analysis of a traditional fermented food reveals byproduct-associated fungal strains for waste-to-food upcycling.</title>
        <authorList>
            <consortium name="Lawrence Berkeley National Laboratory"/>
            <person name="Rekdal V.M."/>
            <person name="Villalobos-Escobedo J.M."/>
            <person name="Rodriguez-Valeron N."/>
            <person name="Garcia M.O."/>
            <person name="Vasquez D.P."/>
            <person name="Damayanti I."/>
            <person name="Sorensen P.M."/>
            <person name="Baidoo E.E."/>
            <person name="De Carvalho A.C."/>
            <person name="Riley R."/>
            <person name="Lipzen A."/>
            <person name="He G."/>
            <person name="Yan M."/>
            <person name="Haridas S."/>
            <person name="Daum C."/>
            <person name="Yoshinaga Y."/>
            <person name="Ng V."/>
            <person name="Grigoriev I.V."/>
            <person name="Munk R."/>
            <person name="Nuraida L."/>
            <person name="Wijaya C.H."/>
            <person name="Morales P.-C."/>
            <person name="Keasling J.D."/>
        </authorList>
    </citation>
    <scope>NUCLEOTIDE SEQUENCE [LARGE SCALE GENOMIC DNA]</scope>
    <source>
        <strain evidence="1 2">FGSC 2613</strain>
    </source>
</reference>
<proteinExistence type="predicted"/>
<keyword evidence="2" id="KW-1185">Reference proteome</keyword>
<gene>
    <name evidence="1" type="ORF">QR685DRAFT_414568</name>
</gene>
<comment type="caution">
    <text evidence="1">The sequence shown here is derived from an EMBL/GenBank/DDBJ whole genome shotgun (WGS) entry which is preliminary data.</text>
</comment>
<sequence length="61" mass="6826">QSQSRNGVSELKRALLDSPMSMFSLFLRLLNVQAEVDPLAVSALEGKKRFAHVGPQEWWGV</sequence>
<feature type="non-terminal residue" evidence="1">
    <location>
        <position position="61"/>
    </location>
</feature>
<dbReference type="EMBL" id="JAVLET010000007">
    <property type="protein sequence ID" value="KAL0468413.1"/>
    <property type="molecule type" value="Genomic_DNA"/>
</dbReference>
<dbReference type="Proteomes" id="UP001451303">
    <property type="component" value="Unassembled WGS sequence"/>
</dbReference>
<protein>
    <submittedName>
        <fullName evidence="1">Uncharacterized protein</fullName>
    </submittedName>
</protein>
<feature type="non-terminal residue" evidence="1">
    <location>
        <position position="1"/>
    </location>
</feature>
<accession>A0ABR3D6U0</accession>
<evidence type="ECO:0000313" key="1">
    <source>
        <dbReference type="EMBL" id="KAL0468413.1"/>
    </source>
</evidence>